<feature type="transmembrane region" description="Helical" evidence="1">
    <location>
        <begin position="25"/>
        <end position="50"/>
    </location>
</feature>
<accession>A0ABV7MRR0</accession>
<protein>
    <recommendedName>
        <fullName evidence="4">FUSC family protein</fullName>
    </recommendedName>
</protein>
<evidence type="ECO:0000313" key="2">
    <source>
        <dbReference type="EMBL" id="MFC3324253.1"/>
    </source>
</evidence>
<gene>
    <name evidence="2" type="ORF">ACFOJ9_21170</name>
</gene>
<sequence length="127" mass="13556">MSHYYAQTSSIPATRRATFADKLKTLYVAAAVIAMSLQSVYLPQFGMAAFCYVGLRMLVPLLNAPIKANVFWIIAFLLVGMCGTLATAEDGGTKAVLGTIGSTLALVLIPHAFRKTLAHCWSGCGVQ</sequence>
<keyword evidence="3" id="KW-1185">Reference proteome</keyword>
<comment type="caution">
    <text evidence="2">The sequence shown here is derived from an EMBL/GenBank/DDBJ whole genome shotgun (WGS) entry which is preliminary data.</text>
</comment>
<dbReference type="RefSeq" id="WP_378980987.1">
    <property type="nucleotide sequence ID" value="NZ_JBHRVD010000001.1"/>
</dbReference>
<keyword evidence="1" id="KW-1133">Transmembrane helix</keyword>
<reference evidence="3" key="1">
    <citation type="journal article" date="2019" name="Int. J. Syst. Evol. Microbiol.">
        <title>The Global Catalogue of Microorganisms (GCM) 10K type strain sequencing project: providing services to taxonomists for standard genome sequencing and annotation.</title>
        <authorList>
            <consortium name="The Broad Institute Genomics Platform"/>
            <consortium name="The Broad Institute Genome Sequencing Center for Infectious Disease"/>
            <person name="Wu L."/>
            <person name="Ma J."/>
        </authorList>
    </citation>
    <scope>NUCLEOTIDE SEQUENCE [LARGE SCALE GENOMIC DNA]</scope>
    <source>
        <strain evidence="3">ICMP 19515</strain>
    </source>
</reference>
<name>A0ABV7MRR0_9HYPH</name>
<organism evidence="2 3">
    <name type="scientific">Mesorhizobium cantuariense</name>
    <dbReference type="NCBI Taxonomy" id="1300275"/>
    <lineage>
        <taxon>Bacteria</taxon>
        <taxon>Pseudomonadati</taxon>
        <taxon>Pseudomonadota</taxon>
        <taxon>Alphaproteobacteria</taxon>
        <taxon>Hyphomicrobiales</taxon>
        <taxon>Phyllobacteriaceae</taxon>
        <taxon>Mesorhizobium</taxon>
    </lineage>
</organism>
<evidence type="ECO:0000313" key="3">
    <source>
        <dbReference type="Proteomes" id="UP001595648"/>
    </source>
</evidence>
<dbReference type="Proteomes" id="UP001595648">
    <property type="component" value="Unassembled WGS sequence"/>
</dbReference>
<proteinExistence type="predicted"/>
<feature type="transmembrane region" description="Helical" evidence="1">
    <location>
        <begin position="95"/>
        <end position="113"/>
    </location>
</feature>
<evidence type="ECO:0008006" key="4">
    <source>
        <dbReference type="Google" id="ProtNLM"/>
    </source>
</evidence>
<evidence type="ECO:0000256" key="1">
    <source>
        <dbReference type="SAM" id="Phobius"/>
    </source>
</evidence>
<keyword evidence="1" id="KW-0812">Transmembrane</keyword>
<dbReference type="EMBL" id="JBHRVD010000001">
    <property type="protein sequence ID" value="MFC3324253.1"/>
    <property type="molecule type" value="Genomic_DNA"/>
</dbReference>
<keyword evidence="1" id="KW-0472">Membrane</keyword>